<dbReference type="SUPFAM" id="SSF141322">
    <property type="entry name" value="NfeD domain-like"/>
    <property type="match status" value="1"/>
</dbReference>
<name>A0A934HTP5_9CLOT</name>
<dbReference type="Pfam" id="PF01957">
    <property type="entry name" value="NfeD"/>
    <property type="match status" value="1"/>
</dbReference>
<dbReference type="PANTHER" id="PTHR33507:SF3">
    <property type="entry name" value="INNER MEMBRANE PROTEIN YBBJ"/>
    <property type="match status" value="1"/>
</dbReference>
<dbReference type="AlphaFoldDB" id="A0A934HTP5"/>
<keyword evidence="2 5" id="KW-0812">Transmembrane</keyword>
<feature type="domain" description="NfeD-like C-terminal" evidence="6">
    <location>
        <begin position="85"/>
        <end position="140"/>
    </location>
</feature>
<protein>
    <submittedName>
        <fullName evidence="7">NfeD family protein</fullName>
    </submittedName>
</protein>
<evidence type="ECO:0000256" key="1">
    <source>
        <dbReference type="ARBA" id="ARBA00004141"/>
    </source>
</evidence>
<accession>A0A934HTP5</accession>
<dbReference type="Gene3D" id="2.40.50.140">
    <property type="entry name" value="Nucleic acid-binding proteins"/>
    <property type="match status" value="1"/>
</dbReference>
<sequence length="141" mass="15155">MTGTIILWVVIGAIALLVDIITSAFIFVWFTIGAIAAIIAQILGCSFAVQSIIFVAISAILMAVGYPMAKKSIKMSVKPTPTREQTYLGKEIVVDEDIVSNGAVKIDGVYWVAKNEGEMVKKGDKAKIIGVEGNKIIIKKI</sequence>
<gene>
    <name evidence="7" type="ORF">I6U51_15715</name>
</gene>
<dbReference type="Proteomes" id="UP000622687">
    <property type="component" value="Unassembled WGS sequence"/>
</dbReference>
<evidence type="ECO:0000256" key="4">
    <source>
        <dbReference type="ARBA" id="ARBA00023136"/>
    </source>
</evidence>
<organism evidence="7 8">
    <name type="scientific">Clostridium aciditolerans</name>
    <dbReference type="NCBI Taxonomy" id="339861"/>
    <lineage>
        <taxon>Bacteria</taxon>
        <taxon>Bacillati</taxon>
        <taxon>Bacillota</taxon>
        <taxon>Clostridia</taxon>
        <taxon>Eubacteriales</taxon>
        <taxon>Clostridiaceae</taxon>
        <taxon>Clostridium</taxon>
    </lineage>
</organism>
<dbReference type="InterPro" id="IPR052165">
    <property type="entry name" value="Membrane_assoc_protease"/>
</dbReference>
<evidence type="ECO:0000256" key="2">
    <source>
        <dbReference type="ARBA" id="ARBA00022692"/>
    </source>
</evidence>
<dbReference type="InterPro" id="IPR002810">
    <property type="entry name" value="NfeD-like_C"/>
</dbReference>
<keyword evidence="3 5" id="KW-1133">Transmembrane helix</keyword>
<evidence type="ECO:0000256" key="3">
    <source>
        <dbReference type="ARBA" id="ARBA00022989"/>
    </source>
</evidence>
<dbReference type="EMBL" id="JAEEGB010000018">
    <property type="protein sequence ID" value="MBI6874130.1"/>
    <property type="molecule type" value="Genomic_DNA"/>
</dbReference>
<reference evidence="7" key="1">
    <citation type="submission" date="2020-12" db="EMBL/GenBank/DDBJ databases">
        <title>Clostridium thailandense sp. nov., a novel acetogenic bacterium isolated from peat land soil in Thailand.</title>
        <authorList>
            <person name="Chaikitkaew S."/>
            <person name="Birkeland N.K."/>
        </authorList>
    </citation>
    <scope>NUCLEOTIDE SEQUENCE</scope>
    <source>
        <strain evidence="7">DSM 17425</strain>
    </source>
</reference>
<dbReference type="PANTHER" id="PTHR33507">
    <property type="entry name" value="INNER MEMBRANE PROTEIN YBBJ"/>
    <property type="match status" value="1"/>
</dbReference>
<keyword evidence="8" id="KW-1185">Reference proteome</keyword>
<proteinExistence type="predicted"/>
<keyword evidence="4 5" id="KW-0472">Membrane</keyword>
<evidence type="ECO:0000313" key="7">
    <source>
        <dbReference type="EMBL" id="MBI6874130.1"/>
    </source>
</evidence>
<comment type="caution">
    <text evidence="7">The sequence shown here is derived from an EMBL/GenBank/DDBJ whole genome shotgun (WGS) entry which is preliminary data.</text>
</comment>
<evidence type="ECO:0000256" key="5">
    <source>
        <dbReference type="SAM" id="Phobius"/>
    </source>
</evidence>
<evidence type="ECO:0000313" key="8">
    <source>
        <dbReference type="Proteomes" id="UP000622687"/>
    </source>
</evidence>
<dbReference type="RefSeq" id="WP_211143535.1">
    <property type="nucleotide sequence ID" value="NZ_JAEEGB010000018.1"/>
</dbReference>
<feature type="transmembrane region" description="Helical" evidence="5">
    <location>
        <begin position="7"/>
        <end position="32"/>
    </location>
</feature>
<feature type="transmembrane region" description="Helical" evidence="5">
    <location>
        <begin position="38"/>
        <end position="66"/>
    </location>
</feature>
<evidence type="ECO:0000259" key="6">
    <source>
        <dbReference type="Pfam" id="PF01957"/>
    </source>
</evidence>
<dbReference type="InterPro" id="IPR012340">
    <property type="entry name" value="NA-bd_OB-fold"/>
</dbReference>
<dbReference type="GO" id="GO:0005886">
    <property type="term" value="C:plasma membrane"/>
    <property type="evidence" value="ECO:0007669"/>
    <property type="project" value="TreeGrafter"/>
</dbReference>
<comment type="subcellular location">
    <subcellularLocation>
        <location evidence="1">Membrane</location>
        <topology evidence="1">Multi-pass membrane protein</topology>
    </subcellularLocation>
</comment>